<sequence length="189" mass="19970">MNTARRAARGLLPPLASVAVYFLARPLLHSDAAALAVAGAIPAAYAIVAALVWRRIELFALLSTAAFALACIVSLLDGGSALPLKLHEAAITFVLGIALLVAVLIRRPMPVGRWLKVPDDQRSTDETLGVLIGAFLVVHALVQLVLALTMSTATYLTAGRVIGWAVLAGGALSLWTYLRRIRQRATTVG</sequence>
<keyword evidence="1" id="KW-0472">Membrane</keyword>
<proteinExistence type="predicted"/>
<keyword evidence="3" id="KW-1185">Reference proteome</keyword>
<keyword evidence="1" id="KW-0812">Transmembrane</keyword>
<evidence type="ECO:0000313" key="2">
    <source>
        <dbReference type="EMBL" id="MFF5287913.1"/>
    </source>
</evidence>
<feature type="transmembrane region" description="Helical" evidence="1">
    <location>
        <begin position="127"/>
        <end position="149"/>
    </location>
</feature>
<evidence type="ECO:0000256" key="1">
    <source>
        <dbReference type="SAM" id="Phobius"/>
    </source>
</evidence>
<feature type="transmembrane region" description="Helical" evidence="1">
    <location>
        <begin position="34"/>
        <end position="53"/>
    </location>
</feature>
<comment type="caution">
    <text evidence="2">The sequence shown here is derived from an EMBL/GenBank/DDBJ whole genome shotgun (WGS) entry which is preliminary data.</text>
</comment>
<accession>A0ABW6W424</accession>
<dbReference type="RefSeq" id="WP_020516422.1">
    <property type="nucleotide sequence ID" value="NZ_JBIAZU010000001.1"/>
</dbReference>
<protein>
    <submittedName>
        <fullName evidence="2">Uncharacterized protein</fullName>
    </submittedName>
</protein>
<evidence type="ECO:0000313" key="3">
    <source>
        <dbReference type="Proteomes" id="UP001602245"/>
    </source>
</evidence>
<feature type="transmembrane region" description="Helical" evidence="1">
    <location>
        <begin position="161"/>
        <end position="178"/>
    </location>
</feature>
<dbReference type="Proteomes" id="UP001602245">
    <property type="component" value="Unassembled WGS sequence"/>
</dbReference>
<name>A0ABW6W424_9ACTN</name>
<feature type="transmembrane region" description="Helical" evidence="1">
    <location>
        <begin position="88"/>
        <end position="106"/>
    </location>
</feature>
<gene>
    <name evidence="2" type="ORF">ACFY35_00645</name>
</gene>
<dbReference type="EMBL" id="JBIAZU010000001">
    <property type="protein sequence ID" value="MFF5287913.1"/>
    <property type="molecule type" value="Genomic_DNA"/>
</dbReference>
<organism evidence="2 3">
    <name type="scientific">Paractinoplanes globisporus</name>
    <dbReference type="NCBI Taxonomy" id="113565"/>
    <lineage>
        <taxon>Bacteria</taxon>
        <taxon>Bacillati</taxon>
        <taxon>Actinomycetota</taxon>
        <taxon>Actinomycetes</taxon>
        <taxon>Micromonosporales</taxon>
        <taxon>Micromonosporaceae</taxon>
        <taxon>Paractinoplanes</taxon>
    </lineage>
</organism>
<keyword evidence="1" id="KW-1133">Transmembrane helix</keyword>
<reference evidence="2 3" key="1">
    <citation type="submission" date="2024-10" db="EMBL/GenBank/DDBJ databases">
        <title>The Natural Products Discovery Center: Release of the First 8490 Sequenced Strains for Exploring Actinobacteria Biosynthetic Diversity.</title>
        <authorList>
            <person name="Kalkreuter E."/>
            <person name="Kautsar S.A."/>
            <person name="Yang D."/>
            <person name="Bader C.D."/>
            <person name="Teijaro C.N."/>
            <person name="Fluegel L."/>
            <person name="Davis C.M."/>
            <person name="Simpson J.R."/>
            <person name="Lauterbach L."/>
            <person name="Steele A.D."/>
            <person name="Gui C."/>
            <person name="Meng S."/>
            <person name="Li G."/>
            <person name="Viehrig K."/>
            <person name="Ye F."/>
            <person name="Su P."/>
            <person name="Kiefer A.F."/>
            <person name="Nichols A."/>
            <person name="Cepeda A.J."/>
            <person name="Yan W."/>
            <person name="Fan B."/>
            <person name="Jiang Y."/>
            <person name="Adhikari A."/>
            <person name="Zheng C.-J."/>
            <person name="Schuster L."/>
            <person name="Cowan T.M."/>
            <person name="Smanski M.J."/>
            <person name="Chevrette M.G."/>
            <person name="De Carvalho L.P.S."/>
            <person name="Shen B."/>
        </authorList>
    </citation>
    <scope>NUCLEOTIDE SEQUENCE [LARGE SCALE GENOMIC DNA]</scope>
    <source>
        <strain evidence="2 3">NPDC000087</strain>
    </source>
</reference>
<feature type="transmembrane region" description="Helical" evidence="1">
    <location>
        <begin position="58"/>
        <end position="76"/>
    </location>
</feature>